<dbReference type="PROSITE" id="PS50125">
    <property type="entry name" value="GUANYLATE_CYCLASE_2"/>
    <property type="match status" value="1"/>
</dbReference>
<dbReference type="Gene3D" id="3.30.70.1230">
    <property type="entry name" value="Nucleotide cyclase"/>
    <property type="match status" value="2"/>
</dbReference>
<accession>S7NSF1</accession>
<dbReference type="FunFam" id="3.30.70.1230:FF:000017">
    <property type="entry name" value="Adenylate cyclase type 10"/>
    <property type="match status" value="1"/>
</dbReference>
<keyword evidence="7" id="KW-1185">Reference proteome</keyword>
<dbReference type="GO" id="GO:0005524">
    <property type="term" value="F:ATP binding"/>
    <property type="evidence" value="ECO:0007669"/>
    <property type="project" value="UniProtKB-KW"/>
</dbReference>
<sequence>MDRFSLTCKSEDDLDKLAHIFSYYISDIIEHVLCFGGDILNITGNVLLALWTVEQNQLSDIITLVAKCSLEIQEKFGVYHTREGQDLQLKIGLSAGRISQVIVGDEQRQYLLVIGRDVDDVQLAQRLAQANEIVLSWNCWTLCEQYMFEVEIMKEDEAVKLRDMRITDPFDFDEHFDKCLNYLPHYRTSANTLRTALELDPDSALEQTLRKHIMKNLLKKIDEGQPMEYISEFRTVTMVLVSLEFHKTGWMLRLCHLIQEAALYISTVIEKGGGQLSQIFMFEKGCMFLCVFGLPGDKKPDECAHALESSVSIFNFCWENLSETKLVSISITNGPVFCGVVGAVARHEYTVIGPKVSLVARMITAYPGLVSCDEVTYLRSMLPAYNFKKLPEKMMRNISNPGKTYEYLGHRRYREKELEAFQMAQQGCLHQKKGQAVLYEGGKGYGKSQLLAEINLLAQKEEHRVLSLKLKEADSKQHFYAIQTLMAIFFEIDTCPAFYRQECLHKQLCGKVEEPLHCLFNDLFFVKFPLSFEVSHMDDLARQKKIKECFFQVLQEAVRETPLIFLIDEAQHMDAASWEFLGTLLSSVPIIMVMTLMPTSTLCGGAQHVLQSPQAMLKPISKLAANSLLKMACWELGAVSIPQELQMCLGNPLYCKVLCRDLLSKDILLFHDLQKGEEENSKWETLSEIAVNQLDQLSPEEQLLLKCAAVIGHSFHIDLLQHLLPGWGKHKLLQALRALVDMHVLRWCSQSQELPAEPRSVPFSVEIIEKNKEEKKNSDAGSPLRQKEELFLPPPEVLEFDVPLLREAAWELWPKAQQRALHLECACFLRHLACRCGSCRGGDFVPFHRFAICSIKSSRGSSRFCSYKDTGSVLTQVITDRLQLPSPQEEEFLDRVSRKLAQASPQNDLLTTKPCRCEEILKLVLSPLIQHCLVIGENTCAFYYLLEAAAASLDLSDNYMAFFYLRKASSLRGQPSAFSFLKRHKVKICQFEEATFCRLRSEVCFNMGQITLAKKLARQALRLLKKNFPWTWFGVLFQTFLEKYWHPRSLSQPADNPSENKKKLAVLQQQVQCLSLLWQLYNLEATASSRRFACLATLMQKNSAEEFANEAQVVSTYVALSQFSQNVGDTEKWLHCEQMAIQKSSLCWFSREGLLATAQLMQTLAYTKLCLGHLDVSIKLGLLCRPFGECLRFIQYYEHSCVLTSQSNVMLGVHSSLAMWFAQDSEWNLFEYHFSKARQLVKRTNASLFGSHGFVRFLECHVLMLQKVPEGVFMHIPPETPSQVLKYFKEFFSRCVTCPVYHRWVSELKASVMRYGKREVMSLTNIISPLDTCLASIWIEGEFLEENKSFDGNLAIQRFDRVTDVKENRDEEETQECNIKTKKII</sequence>
<protein>
    <submittedName>
        <fullName evidence="6">Adenylate cyclase type 10</fullName>
    </submittedName>
</protein>
<keyword evidence="4" id="KW-0456">Lyase</keyword>
<dbReference type="PANTHER" id="PTHR16305:SF33">
    <property type="entry name" value="GUANYLATE CYCLASE DOMAIN-CONTAINING PROTEIN"/>
    <property type="match status" value="1"/>
</dbReference>
<dbReference type="PANTHER" id="PTHR16305">
    <property type="entry name" value="TESTICULAR SOLUBLE ADENYLYL CYCLASE"/>
    <property type="match status" value="1"/>
</dbReference>
<keyword evidence="1" id="KW-0235">DNA replication</keyword>
<dbReference type="EMBL" id="KE164760">
    <property type="protein sequence ID" value="EPQ19981.1"/>
    <property type="molecule type" value="Genomic_DNA"/>
</dbReference>
<dbReference type="GO" id="GO:0035556">
    <property type="term" value="P:intracellular signal transduction"/>
    <property type="evidence" value="ECO:0007669"/>
    <property type="project" value="InterPro"/>
</dbReference>
<organism evidence="6 7">
    <name type="scientific">Myotis brandtii</name>
    <name type="common">Brandt's bat</name>
    <dbReference type="NCBI Taxonomy" id="109478"/>
    <lineage>
        <taxon>Eukaryota</taxon>
        <taxon>Metazoa</taxon>
        <taxon>Chordata</taxon>
        <taxon>Craniata</taxon>
        <taxon>Vertebrata</taxon>
        <taxon>Euteleostomi</taxon>
        <taxon>Mammalia</taxon>
        <taxon>Eutheria</taxon>
        <taxon>Laurasiatheria</taxon>
        <taxon>Chiroptera</taxon>
        <taxon>Yangochiroptera</taxon>
        <taxon>Vespertilionidae</taxon>
        <taxon>Myotis</taxon>
    </lineage>
</organism>
<evidence type="ECO:0000256" key="4">
    <source>
        <dbReference type="ARBA" id="ARBA00023239"/>
    </source>
</evidence>
<dbReference type="Proteomes" id="UP000052978">
    <property type="component" value="Unassembled WGS sequence"/>
</dbReference>
<keyword evidence="2" id="KW-0547">Nucleotide-binding</keyword>
<dbReference type="GO" id="GO:0009190">
    <property type="term" value="P:cyclic nucleotide biosynthetic process"/>
    <property type="evidence" value="ECO:0007669"/>
    <property type="project" value="InterPro"/>
</dbReference>
<dbReference type="InterPro" id="IPR029787">
    <property type="entry name" value="Nucleotide_cyclase"/>
</dbReference>
<dbReference type="SUPFAM" id="SSF55073">
    <property type="entry name" value="Nucleotide cyclase"/>
    <property type="match status" value="2"/>
</dbReference>
<evidence type="ECO:0000313" key="6">
    <source>
        <dbReference type="EMBL" id="EPQ19981.1"/>
    </source>
</evidence>
<feature type="domain" description="Guanylate cyclase" evidence="5">
    <location>
        <begin position="285"/>
        <end position="363"/>
    </location>
</feature>
<keyword evidence="3" id="KW-0067">ATP-binding</keyword>
<evidence type="ECO:0000259" key="5">
    <source>
        <dbReference type="PROSITE" id="PS50125"/>
    </source>
</evidence>
<evidence type="ECO:0000256" key="1">
    <source>
        <dbReference type="ARBA" id="ARBA00022705"/>
    </source>
</evidence>
<evidence type="ECO:0000313" key="7">
    <source>
        <dbReference type="Proteomes" id="UP000052978"/>
    </source>
</evidence>
<evidence type="ECO:0000256" key="3">
    <source>
        <dbReference type="ARBA" id="ARBA00022840"/>
    </source>
</evidence>
<dbReference type="InterPro" id="IPR027417">
    <property type="entry name" value="P-loop_NTPase"/>
</dbReference>
<dbReference type="Pfam" id="PF13191">
    <property type="entry name" value="AAA_16"/>
    <property type="match status" value="1"/>
</dbReference>
<dbReference type="eggNOG" id="ENOG502SHW0">
    <property type="taxonomic scope" value="Eukaryota"/>
</dbReference>
<evidence type="ECO:0000256" key="2">
    <source>
        <dbReference type="ARBA" id="ARBA00022741"/>
    </source>
</evidence>
<reference evidence="6 7" key="1">
    <citation type="journal article" date="2013" name="Nat. Commun.">
        <title>Genome analysis reveals insights into physiology and longevity of the Brandt's bat Myotis brandtii.</title>
        <authorList>
            <person name="Seim I."/>
            <person name="Fang X."/>
            <person name="Xiong Z."/>
            <person name="Lobanov A.V."/>
            <person name="Huang Z."/>
            <person name="Ma S."/>
            <person name="Feng Y."/>
            <person name="Turanov A.A."/>
            <person name="Zhu Y."/>
            <person name="Lenz T.L."/>
            <person name="Gerashchenko M.V."/>
            <person name="Fan D."/>
            <person name="Hee Yim S."/>
            <person name="Yao X."/>
            <person name="Jordan D."/>
            <person name="Xiong Y."/>
            <person name="Ma Y."/>
            <person name="Lyapunov A.N."/>
            <person name="Chen G."/>
            <person name="Kulakova O.I."/>
            <person name="Sun Y."/>
            <person name="Lee S.G."/>
            <person name="Bronson R.T."/>
            <person name="Moskalev A.A."/>
            <person name="Sunyaev S.R."/>
            <person name="Zhang G."/>
            <person name="Krogh A."/>
            <person name="Wang J."/>
            <person name="Gladyshev V.N."/>
        </authorList>
    </citation>
    <scope>NUCLEOTIDE SEQUENCE [LARGE SCALE GENOMIC DNA]</scope>
</reference>
<gene>
    <name evidence="6" type="ORF">D623_10015423</name>
</gene>
<dbReference type="SUPFAM" id="SSF52540">
    <property type="entry name" value="P-loop containing nucleoside triphosphate hydrolases"/>
    <property type="match status" value="1"/>
</dbReference>
<dbReference type="FunFam" id="3.30.70.1230:FF:000021">
    <property type="entry name" value="Adenylate cyclase type 10"/>
    <property type="match status" value="1"/>
</dbReference>
<dbReference type="InterPro" id="IPR001054">
    <property type="entry name" value="A/G_cyclase"/>
</dbReference>
<dbReference type="InterPro" id="IPR041664">
    <property type="entry name" value="AAA_16"/>
</dbReference>
<proteinExistence type="predicted"/>
<name>S7NSF1_MYOBR</name>
<dbReference type="GO" id="GO:0005737">
    <property type="term" value="C:cytoplasm"/>
    <property type="evidence" value="ECO:0007669"/>
    <property type="project" value="TreeGrafter"/>
</dbReference>
<dbReference type="GO" id="GO:0004016">
    <property type="term" value="F:adenylate cyclase activity"/>
    <property type="evidence" value="ECO:0007669"/>
    <property type="project" value="TreeGrafter"/>
</dbReference>